<name>X0SKV1_9ZZZZ</name>
<dbReference type="Gene3D" id="3.40.720.10">
    <property type="entry name" value="Alkaline Phosphatase, subunit A"/>
    <property type="match status" value="1"/>
</dbReference>
<evidence type="ECO:0000256" key="4">
    <source>
        <dbReference type="ARBA" id="ARBA00022837"/>
    </source>
</evidence>
<dbReference type="GO" id="GO:0004065">
    <property type="term" value="F:arylsulfatase activity"/>
    <property type="evidence" value="ECO:0007669"/>
    <property type="project" value="TreeGrafter"/>
</dbReference>
<feature type="domain" description="Sulfatase N-terminal" evidence="5">
    <location>
        <begin position="35"/>
        <end position="140"/>
    </location>
</feature>
<comment type="caution">
    <text evidence="6">The sequence shown here is derived from an EMBL/GenBank/DDBJ whole genome shotgun (WGS) entry which is preliminary data.</text>
</comment>
<dbReference type="InterPro" id="IPR017850">
    <property type="entry name" value="Alkaline_phosphatase_core_sf"/>
</dbReference>
<dbReference type="InterPro" id="IPR024607">
    <property type="entry name" value="Sulfatase_CS"/>
</dbReference>
<evidence type="ECO:0000256" key="1">
    <source>
        <dbReference type="ARBA" id="ARBA00008779"/>
    </source>
</evidence>
<evidence type="ECO:0000256" key="3">
    <source>
        <dbReference type="ARBA" id="ARBA00022801"/>
    </source>
</evidence>
<dbReference type="InterPro" id="IPR050738">
    <property type="entry name" value="Sulfatase"/>
</dbReference>
<reference evidence="6" key="1">
    <citation type="journal article" date="2014" name="Front. Microbiol.">
        <title>High frequency of phylogenetically diverse reductive dehalogenase-homologous genes in deep subseafloor sedimentary metagenomes.</title>
        <authorList>
            <person name="Kawai M."/>
            <person name="Futagami T."/>
            <person name="Toyoda A."/>
            <person name="Takaki Y."/>
            <person name="Nishi S."/>
            <person name="Hori S."/>
            <person name="Arai W."/>
            <person name="Tsubouchi T."/>
            <person name="Morono Y."/>
            <person name="Uchiyama I."/>
            <person name="Ito T."/>
            <person name="Fujiyama A."/>
            <person name="Inagaki F."/>
            <person name="Takami H."/>
        </authorList>
    </citation>
    <scope>NUCLEOTIDE SEQUENCE</scope>
    <source>
        <strain evidence="6">Expedition CK06-06</strain>
    </source>
</reference>
<dbReference type="AlphaFoldDB" id="X0SKV1"/>
<dbReference type="Pfam" id="PF00884">
    <property type="entry name" value="Sulfatase"/>
    <property type="match status" value="1"/>
</dbReference>
<keyword evidence="2" id="KW-0479">Metal-binding</keyword>
<evidence type="ECO:0000259" key="5">
    <source>
        <dbReference type="Pfam" id="PF00884"/>
    </source>
</evidence>
<gene>
    <name evidence="6" type="ORF">S01H1_18574</name>
</gene>
<dbReference type="SUPFAM" id="SSF53649">
    <property type="entry name" value="Alkaline phosphatase-like"/>
    <property type="match status" value="1"/>
</dbReference>
<protein>
    <recommendedName>
        <fullName evidence="5">Sulfatase N-terminal domain-containing protein</fullName>
    </recommendedName>
</protein>
<dbReference type="PANTHER" id="PTHR42693:SF53">
    <property type="entry name" value="ENDO-4-O-SULFATASE"/>
    <property type="match status" value="1"/>
</dbReference>
<dbReference type="PANTHER" id="PTHR42693">
    <property type="entry name" value="ARYLSULFATASE FAMILY MEMBER"/>
    <property type="match status" value="1"/>
</dbReference>
<feature type="non-terminal residue" evidence="6">
    <location>
        <position position="145"/>
    </location>
</feature>
<dbReference type="GO" id="GO:0046872">
    <property type="term" value="F:metal ion binding"/>
    <property type="evidence" value="ECO:0007669"/>
    <property type="project" value="UniProtKB-KW"/>
</dbReference>
<keyword evidence="3" id="KW-0378">Hydrolase</keyword>
<comment type="similarity">
    <text evidence="1">Belongs to the sulfatase family.</text>
</comment>
<evidence type="ECO:0000256" key="2">
    <source>
        <dbReference type="ARBA" id="ARBA00022723"/>
    </source>
</evidence>
<keyword evidence="4" id="KW-0106">Calcium</keyword>
<evidence type="ECO:0000313" key="6">
    <source>
        <dbReference type="EMBL" id="GAF81723.1"/>
    </source>
</evidence>
<dbReference type="PROSITE" id="PS00149">
    <property type="entry name" value="SULFATASE_2"/>
    <property type="match status" value="1"/>
</dbReference>
<dbReference type="InterPro" id="IPR000917">
    <property type="entry name" value="Sulfatase_N"/>
</dbReference>
<proteinExistence type="inferred from homology"/>
<accession>X0SKV1</accession>
<organism evidence="6">
    <name type="scientific">marine sediment metagenome</name>
    <dbReference type="NCBI Taxonomy" id="412755"/>
    <lineage>
        <taxon>unclassified sequences</taxon>
        <taxon>metagenomes</taxon>
        <taxon>ecological metagenomes</taxon>
    </lineage>
</organism>
<dbReference type="EMBL" id="BARS01009939">
    <property type="protein sequence ID" value="GAF81723.1"/>
    <property type="molecule type" value="Genomic_DNA"/>
</dbReference>
<sequence length="145" mass="16090">MDRRIFIKGMASSVALSSIPQNIKIGSSKKNQKHPNIIFIFCDDLGYGDLGCYGNPVIRTPHLDKLASEGMRFTDFYAASPVCSPSRAGTITGRIPNRTSIYDWIPANSGVYLRIDEVSVTRILKSMGYTTCHSGKWHLNSRFDG</sequence>